<dbReference type="Proteomes" id="UP000176939">
    <property type="component" value="Unassembled WGS sequence"/>
</dbReference>
<dbReference type="SUPFAM" id="SSF56281">
    <property type="entry name" value="Metallo-hydrolase/oxidoreductase"/>
    <property type="match status" value="1"/>
</dbReference>
<dbReference type="PANTHER" id="PTHR42967">
    <property type="entry name" value="METAL DEPENDENT HYDROLASE"/>
    <property type="match status" value="1"/>
</dbReference>
<name>A0A1F7X103_9BACT</name>
<dbReference type="AlphaFoldDB" id="A0A1F7X103"/>
<dbReference type="Pfam" id="PF13483">
    <property type="entry name" value="Lactamase_B_3"/>
    <property type="match status" value="1"/>
</dbReference>
<dbReference type="Gene3D" id="3.60.15.10">
    <property type="entry name" value="Ribonuclease Z/Hydroxyacylglutathione hydrolase-like"/>
    <property type="match status" value="1"/>
</dbReference>
<evidence type="ECO:0000313" key="2">
    <source>
        <dbReference type="Proteomes" id="UP000176939"/>
    </source>
</evidence>
<protein>
    <recommendedName>
        <fullName evidence="3">Lactamase</fullName>
    </recommendedName>
</protein>
<evidence type="ECO:0000313" key="1">
    <source>
        <dbReference type="EMBL" id="OGM08687.1"/>
    </source>
</evidence>
<proteinExistence type="predicted"/>
<accession>A0A1F7X103</accession>
<dbReference type="InterPro" id="IPR036866">
    <property type="entry name" value="RibonucZ/Hydroxyglut_hydro"/>
</dbReference>
<sequence length="218" mass="24557">MEISYLGHSSFKIKTKDATLVTDPFDPKEVGIKYPITDADVVTISHGHSDHNYLERIRGYRKVITEPGEYELANISIIGLPSFHDAKNGEERGRNIIYVFEIEEMRIAHLGDLGQKLSDKMLEEIGEIDILMISSGHPMSLPAKDAVEIVRAIEPEIILPMHYKREGQNAPTLSNLETVDAFLKEAALPVERIPKLSVKISDLSEEEQKVILLEIKEK</sequence>
<evidence type="ECO:0008006" key="3">
    <source>
        <dbReference type="Google" id="ProtNLM"/>
    </source>
</evidence>
<dbReference type="EMBL" id="MGFQ01000038">
    <property type="protein sequence ID" value="OGM08687.1"/>
    <property type="molecule type" value="Genomic_DNA"/>
</dbReference>
<reference evidence="1 2" key="1">
    <citation type="journal article" date="2016" name="Nat. Commun.">
        <title>Thousands of microbial genomes shed light on interconnected biogeochemical processes in an aquifer system.</title>
        <authorList>
            <person name="Anantharaman K."/>
            <person name="Brown C.T."/>
            <person name="Hug L.A."/>
            <person name="Sharon I."/>
            <person name="Castelle C.J."/>
            <person name="Probst A.J."/>
            <person name="Thomas B.C."/>
            <person name="Singh A."/>
            <person name="Wilkins M.J."/>
            <person name="Karaoz U."/>
            <person name="Brodie E.L."/>
            <person name="Williams K.H."/>
            <person name="Hubbard S.S."/>
            <person name="Banfield J.F."/>
        </authorList>
    </citation>
    <scope>NUCLEOTIDE SEQUENCE [LARGE SCALE GENOMIC DNA]</scope>
</reference>
<organism evidence="1 2">
    <name type="scientific">Candidatus Woesebacteria bacterium RBG_13_36_22</name>
    <dbReference type="NCBI Taxonomy" id="1802478"/>
    <lineage>
        <taxon>Bacteria</taxon>
        <taxon>Candidatus Woeseibacteriota</taxon>
    </lineage>
</organism>
<comment type="caution">
    <text evidence="1">The sequence shown here is derived from an EMBL/GenBank/DDBJ whole genome shotgun (WGS) entry which is preliminary data.</text>
</comment>
<gene>
    <name evidence="1" type="ORF">A2Z67_00420</name>
</gene>
<dbReference type="PANTHER" id="PTHR42967:SF1">
    <property type="entry name" value="MBL FOLD METALLO-HYDROLASE"/>
    <property type="match status" value="1"/>
</dbReference>